<gene>
    <name evidence="1" type="ORF">PsorP6_004967</name>
</gene>
<sequence length="120" mass="14029">MRRAGTAHELHKVGRELERRLFKRHIAWIVCKNKTEINVDHVAFRIEQQVAIVTIFDLQQVAHDRVASHATNKIRPRALEFRRTHVTKMPCKEVQESRKLSIVAFQRIDRNGIGNGFHES</sequence>
<reference evidence="1 2" key="1">
    <citation type="journal article" date="2022" name="bioRxiv">
        <title>The genome of the oomycete Peronosclerospora sorghi, a cosmopolitan pathogen of maize and sorghum, is inflated with dispersed pseudogenes.</title>
        <authorList>
            <person name="Fletcher K."/>
            <person name="Martin F."/>
            <person name="Isakeit T."/>
            <person name="Cavanaugh K."/>
            <person name="Magill C."/>
            <person name="Michelmore R."/>
        </authorList>
    </citation>
    <scope>NUCLEOTIDE SEQUENCE [LARGE SCALE GENOMIC DNA]</scope>
    <source>
        <strain evidence="1">P6</strain>
    </source>
</reference>
<comment type="caution">
    <text evidence="1">The sequence shown here is derived from an EMBL/GenBank/DDBJ whole genome shotgun (WGS) entry which is preliminary data.</text>
</comment>
<accession>A0ACC0W686</accession>
<name>A0ACC0W686_9STRA</name>
<dbReference type="Proteomes" id="UP001163321">
    <property type="component" value="Chromosome 4"/>
</dbReference>
<proteinExistence type="predicted"/>
<keyword evidence="2" id="KW-1185">Reference proteome</keyword>
<evidence type="ECO:0000313" key="2">
    <source>
        <dbReference type="Proteomes" id="UP001163321"/>
    </source>
</evidence>
<dbReference type="EMBL" id="CM047583">
    <property type="protein sequence ID" value="KAI9914249.1"/>
    <property type="molecule type" value="Genomic_DNA"/>
</dbReference>
<organism evidence="1 2">
    <name type="scientific">Peronosclerospora sorghi</name>
    <dbReference type="NCBI Taxonomy" id="230839"/>
    <lineage>
        <taxon>Eukaryota</taxon>
        <taxon>Sar</taxon>
        <taxon>Stramenopiles</taxon>
        <taxon>Oomycota</taxon>
        <taxon>Peronosporomycetes</taxon>
        <taxon>Peronosporales</taxon>
        <taxon>Peronosporaceae</taxon>
        <taxon>Peronosclerospora</taxon>
    </lineage>
</organism>
<evidence type="ECO:0000313" key="1">
    <source>
        <dbReference type="EMBL" id="KAI9914249.1"/>
    </source>
</evidence>
<protein>
    <submittedName>
        <fullName evidence="1">Uncharacterized protein</fullName>
    </submittedName>
</protein>